<dbReference type="PANTHER" id="PTHR46601">
    <property type="entry name" value="ULP_PROTEASE DOMAIN-CONTAINING PROTEIN"/>
    <property type="match status" value="1"/>
</dbReference>
<dbReference type="PANTHER" id="PTHR46601:SF1">
    <property type="entry name" value="ADF-H DOMAIN-CONTAINING PROTEIN"/>
    <property type="match status" value="1"/>
</dbReference>
<organism evidence="1 2">
    <name type="scientific">Dryococelus australis</name>
    <dbReference type="NCBI Taxonomy" id="614101"/>
    <lineage>
        <taxon>Eukaryota</taxon>
        <taxon>Metazoa</taxon>
        <taxon>Ecdysozoa</taxon>
        <taxon>Arthropoda</taxon>
        <taxon>Hexapoda</taxon>
        <taxon>Insecta</taxon>
        <taxon>Pterygota</taxon>
        <taxon>Neoptera</taxon>
        <taxon>Polyneoptera</taxon>
        <taxon>Phasmatodea</taxon>
        <taxon>Verophasmatodea</taxon>
        <taxon>Anareolatae</taxon>
        <taxon>Phasmatidae</taxon>
        <taxon>Eurycanthinae</taxon>
        <taxon>Dryococelus</taxon>
    </lineage>
</organism>
<sequence>MKNLRKKILPKENMMKSSDILQQICCDIHNENCLLRKSENCKSNEINFRDFKENYIGVYLKWQTSKETYRDKNGNQKTFQKMNKDVIMVNLLEMGDLLQNSVNENAAHVGRVIHQHEALKYQKENLQFNVAVIHMDLISLHTVVTYLHDKNFQLDMPYTIQSFCTLSDCLDHGVHAIWAHLKPILKTLSGS</sequence>
<evidence type="ECO:0000313" key="2">
    <source>
        <dbReference type="Proteomes" id="UP001159363"/>
    </source>
</evidence>
<proteinExistence type="predicted"/>
<comment type="caution">
    <text evidence="1">The sequence shown here is derived from an EMBL/GenBank/DDBJ whole genome shotgun (WGS) entry which is preliminary data.</text>
</comment>
<dbReference type="Proteomes" id="UP001159363">
    <property type="component" value="Chromosome 7"/>
</dbReference>
<name>A0ABQ9GYN8_9NEOP</name>
<dbReference type="EMBL" id="JARBHB010000008">
    <property type="protein sequence ID" value="KAJ8877155.1"/>
    <property type="molecule type" value="Genomic_DNA"/>
</dbReference>
<protein>
    <submittedName>
        <fullName evidence="1">Uncharacterized protein</fullName>
    </submittedName>
</protein>
<gene>
    <name evidence="1" type="ORF">PR048_021608</name>
</gene>
<reference evidence="1 2" key="1">
    <citation type="submission" date="2023-02" db="EMBL/GenBank/DDBJ databases">
        <title>LHISI_Scaffold_Assembly.</title>
        <authorList>
            <person name="Stuart O.P."/>
            <person name="Cleave R."/>
            <person name="Magrath M.J.L."/>
            <person name="Mikheyev A.S."/>
        </authorList>
    </citation>
    <scope>NUCLEOTIDE SEQUENCE [LARGE SCALE GENOMIC DNA]</scope>
    <source>
        <strain evidence="1">Daus_M_001</strain>
        <tissue evidence="1">Leg muscle</tissue>
    </source>
</reference>
<keyword evidence="2" id="KW-1185">Reference proteome</keyword>
<accession>A0ABQ9GYN8</accession>
<evidence type="ECO:0000313" key="1">
    <source>
        <dbReference type="EMBL" id="KAJ8877155.1"/>
    </source>
</evidence>